<evidence type="ECO:0000313" key="7">
    <source>
        <dbReference type="Proteomes" id="UP000028680"/>
    </source>
</evidence>
<dbReference type="Pfam" id="PF00293">
    <property type="entry name" value="NUDIX"/>
    <property type="match status" value="1"/>
</dbReference>
<keyword evidence="4" id="KW-0460">Magnesium</keyword>
<dbReference type="GeneID" id="93367625"/>
<dbReference type="InterPro" id="IPR015797">
    <property type="entry name" value="NUDIX_hydrolase-like_dom_sf"/>
</dbReference>
<evidence type="ECO:0000256" key="1">
    <source>
        <dbReference type="ARBA" id="ARBA00001946"/>
    </source>
</evidence>
<dbReference type="RefSeq" id="WP_044050168.1">
    <property type="nucleotide sequence ID" value="NZ_CP003984.1"/>
</dbReference>
<proteinExistence type="predicted"/>
<feature type="domain" description="Nudix hydrolase" evidence="5">
    <location>
        <begin position="20"/>
        <end position="152"/>
    </location>
</feature>
<evidence type="ECO:0000259" key="5">
    <source>
        <dbReference type="PROSITE" id="PS51462"/>
    </source>
</evidence>
<dbReference type="PANTHER" id="PTHR12629">
    <property type="entry name" value="DIPHOSPHOINOSITOL POLYPHOSPHATE PHOSPHOHYDROLASE"/>
    <property type="match status" value="1"/>
</dbReference>
<organism evidence="6 7">
    <name type="scientific">Planktomarina temperata RCA23</name>
    <dbReference type="NCBI Taxonomy" id="666509"/>
    <lineage>
        <taxon>Bacteria</taxon>
        <taxon>Pseudomonadati</taxon>
        <taxon>Pseudomonadota</taxon>
        <taxon>Alphaproteobacteria</taxon>
        <taxon>Rhodobacterales</taxon>
        <taxon>Paracoccaceae</taxon>
        <taxon>Planktomarina</taxon>
    </lineage>
</organism>
<name>A0AAN0VIT0_9RHOB</name>
<dbReference type="GO" id="GO:0005737">
    <property type="term" value="C:cytoplasm"/>
    <property type="evidence" value="ECO:0007669"/>
    <property type="project" value="TreeGrafter"/>
</dbReference>
<keyword evidence="2" id="KW-0479">Metal-binding</keyword>
<dbReference type="Proteomes" id="UP000028680">
    <property type="component" value="Chromosome"/>
</dbReference>
<dbReference type="EMBL" id="CP003984">
    <property type="protein sequence ID" value="AII87461.1"/>
    <property type="molecule type" value="Genomic_DNA"/>
</dbReference>
<evidence type="ECO:0000313" key="6">
    <source>
        <dbReference type="EMBL" id="AII87461.1"/>
    </source>
</evidence>
<dbReference type="GO" id="GO:0046872">
    <property type="term" value="F:metal ion binding"/>
    <property type="evidence" value="ECO:0007669"/>
    <property type="project" value="UniProtKB-KW"/>
</dbReference>
<keyword evidence="3" id="KW-0378">Hydrolase</keyword>
<dbReference type="Gene3D" id="3.90.79.10">
    <property type="entry name" value="Nucleoside Triphosphate Pyrophosphohydrolase"/>
    <property type="match status" value="1"/>
</dbReference>
<dbReference type="KEGG" id="ptp:RCA23_c19300"/>
<evidence type="ECO:0000256" key="2">
    <source>
        <dbReference type="ARBA" id="ARBA00022723"/>
    </source>
</evidence>
<sequence>MSPSKPKTLPLSINPTQKRMARAQFGALCYRVEEGAVQILLITSRRTKRWIVPKGWPEDGLTPAQSAANEAREEAGVTGKVKQRPIGVYSYEKHVENADTLPCIVTLYALKVKKQSDSYPEQAERQRQWFSGEEAAGLVAEPELARLIKAFVP</sequence>
<accession>A0AAN0VIT0</accession>
<dbReference type="CDD" id="cd04666">
    <property type="entry name" value="NUDIX_DIPP2_like_Nudt4"/>
    <property type="match status" value="1"/>
</dbReference>
<evidence type="ECO:0000256" key="3">
    <source>
        <dbReference type="ARBA" id="ARBA00022801"/>
    </source>
</evidence>
<protein>
    <recommendedName>
        <fullName evidence="5">Nudix hydrolase domain-containing protein</fullName>
    </recommendedName>
</protein>
<dbReference type="GO" id="GO:0016462">
    <property type="term" value="F:pyrophosphatase activity"/>
    <property type="evidence" value="ECO:0007669"/>
    <property type="project" value="InterPro"/>
</dbReference>
<dbReference type="InterPro" id="IPR047198">
    <property type="entry name" value="DDP-like_NUDIX"/>
</dbReference>
<dbReference type="AlphaFoldDB" id="A0AAN0VIT0"/>
<evidence type="ECO:0000256" key="4">
    <source>
        <dbReference type="ARBA" id="ARBA00022842"/>
    </source>
</evidence>
<dbReference type="SUPFAM" id="SSF55811">
    <property type="entry name" value="Nudix"/>
    <property type="match status" value="1"/>
</dbReference>
<keyword evidence="7" id="KW-1185">Reference proteome</keyword>
<dbReference type="InterPro" id="IPR000086">
    <property type="entry name" value="NUDIX_hydrolase_dom"/>
</dbReference>
<reference evidence="6 7" key="1">
    <citation type="journal article" date="2014" name="ISME J.">
        <title>Adaptation of an abundant Roseobacter RCA organism to pelagic systems revealed by genomic and transcriptomic analyses.</title>
        <authorList>
            <person name="Voget S."/>
            <person name="Wemheuer B."/>
            <person name="Brinkhoff T."/>
            <person name="Vollmers J."/>
            <person name="Dietrich S."/>
            <person name="Giebel H.A."/>
            <person name="Beardsley C."/>
            <person name="Sardemann C."/>
            <person name="Bakenhus I."/>
            <person name="Billerbeck S."/>
            <person name="Daniel R."/>
            <person name="Simon M."/>
        </authorList>
    </citation>
    <scope>NUCLEOTIDE SEQUENCE [LARGE SCALE GENOMIC DNA]</scope>
    <source>
        <strain evidence="6 7">RCA23</strain>
    </source>
</reference>
<gene>
    <name evidence="6" type="ORF">RCA23_c19300</name>
</gene>
<dbReference type="PANTHER" id="PTHR12629:SF0">
    <property type="entry name" value="DIPHOSPHOINOSITOL-POLYPHOSPHATE DIPHOSPHATASE"/>
    <property type="match status" value="1"/>
</dbReference>
<dbReference type="PROSITE" id="PS51462">
    <property type="entry name" value="NUDIX"/>
    <property type="match status" value="1"/>
</dbReference>
<comment type="cofactor">
    <cofactor evidence="1">
        <name>Mg(2+)</name>
        <dbReference type="ChEBI" id="CHEBI:18420"/>
    </cofactor>
</comment>